<evidence type="ECO:0000256" key="6">
    <source>
        <dbReference type="SAM" id="Phobius"/>
    </source>
</evidence>
<dbReference type="OrthoDB" id="268928at2759"/>
<dbReference type="AlphaFoldDB" id="A0A1Y1Y5W9"/>
<keyword evidence="3 6" id="KW-0812">Transmembrane</keyword>
<keyword evidence="4 6" id="KW-1133">Transmembrane helix</keyword>
<dbReference type="FunCoup" id="A0A1Y1Y5W9">
    <property type="interactions" value="141"/>
</dbReference>
<evidence type="ECO:0000256" key="5">
    <source>
        <dbReference type="ARBA" id="ARBA00023136"/>
    </source>
</evidence>
<dbReference type="Pfam" id="PF05255">
    <property type="entry name" value="UPF0220"/>
    <property type="match status" value="1"/>
</dbReference>
<dbReference type="InterPro" id="IPR007919">
    <property type="entry name" value="UPF0220"/>
</dbReference>
<organism evidence="7 8">
    <name type="scientific">Basidiobolus meristosporus CBS 931.73</name>
    <dbReference type="NCBI Taxonomy" id="1314790"/>
    <lineage>
        <taxon>Eukaryota</taxon>
        <taxon>Fungi</taxon>
        <taxon>Fungi incertae sedis</taxon>
        <taxon>Zoopagomycota</taxon>
        <taxon>Entomophthoromycotina</taxon>
        <taxon>Basidiobolomycetes</taxon>
        <taxon>Basidiobolales</taxon>
        <taxon>Basidiobolaceae</taxon>
        <taxon>Basidiobolus</taxon>
    </lineage>
</organism>
<reference evidence="7 8" key="1">
    <citation type="submission" date="2016-07" db="EMBL/GenBank/DDBJ databases">
        <title>Pervasive Adenine N6-methylation of Active Genes in Fungi.</title>
        <authorList>
            <consortium name="DOE Joint Genome Institute"/>
            <person name="Mondo S.J."/>
            <person name="Dannebaum R.O."/>
            <person name="Kuo R.C."/>
            <person name="Labutti K."/>
            <person name="Haridas S."/>
            <person name="Kuo A."/>
            <person name="Salamov A."/>
            <person name="Ahrendt S.R."/>
            <person name="Lipzen A."/>
            <person name="Sullivan W."/>
            <person name="Andreopoulos W.B."/>
            <person name="Clum A."/>
            <person name="Lindquist E."/>
            <person name="Daum C."/>
            <person name="Ramamoorthy G.K."/>
            <person name="Gryganskyi A."/>
            <person name="Culley D."/>
            <person name="Magnuson J.K."/>
            <person name="James T.Y."/>
            <person name="O'Malley M.A."/>
            <person name="Stajich J.E."/>
            <person name="Spatafora J.W."/>
            <person name="Visel A."/>
            <person name="Grigoriev I.V."/>
        </authorList>
    </citation>
    <scope>NUCLEOTIDE SEQUENCE [LARGE SCALE GENOMIC DNA]</scope>
    <source>
        <strain evidence="7 8">CBS 931.73</strain>
    </source>
</reference>
<evidence type="ECO:0000256" key="2">
    <source>
        <dbReference type="ARBA" id="ARBA00005335"/>
    </source>
</evidence>
<name>A0A1Y1Y5W9_9FUNG</name>
<protein>
    <submittedName>
        <fullName evidence="7">UPF0220-domain-containing protein</fullName>
    </submittedName>
</protein>
<comment type="subcellular location">
    <subcellularLocation>
        <location evidence="1">Membrane</location>
        <topology evidence="1">Multi-pass membrane protein</topology>
    </subcellularLocation>
</comment>
<sequence>MEEWTESRSPFLCSLPRLPSLGPKKREIGTYSAGVLFSVAWWVFVDAIVLSTTVKDLPVSIGIEDYVSGIICTIGMIIVNSIDLTILQGESFSYSGSGLAGKARMFLFLGMACMAGGVAGSVAILCIKYLVPKVTGPYLYFGVAPIVQNVTILISCAILWISQNVESEAQYNFVLN</sequence>
<evidence type="ECO:0000256" key="4">
    <source>
        <dbReference type="ARBA" id="ARBA00022989"/>
    </source>
</evidence>
<feature type="transmembrane region" description="Helical" evidence="6">
    <location>
        <begin position="66"/>
        <end position="86"/>
    </location>
</feature>
<keyword evidence="5 6" id="KW-0472">Membrane</keyword>
<dbReference type="GO" id="GO:0016020">
    <property type="term" value="C:membrane"/>
    <property type="evidence" value="ECO:0007669"/>
    <property type="project" value="UniProtKB-SubCell"/>
</dbReference>
<proteinExistence type="inferred from homology"/>
<dbReference type="EMBL" id="MCFE01000237">
    <property type="protein sequence ID" value="ORX93393.1"/>
    <property type="molecule type" value="Genomic_DNA"/>
</dbReference>
<evidence type="ECO:0000256" key="1">
    <source>
        <dbReference type="ARBA" id="ARBA00004141"/>
    </source>
</evidence>
<feature type="transmembrane region" description="Helical" evidence="6">
    <location>
        <begin position="33"/>
        <end position="54"/>
    </location>
</feature>
<comment type="caution">
    <text evidence="7">The sequence shown here is derived from an EMBL/GenBank/DDBJ whole genome shotgun (WGS) entry which is preliminary data.</text>
</comment>
<dbReference type="PANTHER" id="PTHR13180">
    <property type="entry name" value="SMALL MEMBRANE PROTEIN-RELATED"/>
    <property type="match status" value="1"/>
</dbReference>
<dbReference type="Proteomes" id="UP000193498">
    <property type="component" value="Unassembled WGS sequence"/>
</dbReference>
<comment type="similarity">
    <text evidence="2">Belongs to the UPF0220 family.</text>
</comment>
<keyword evidence="8" id="KW-1185">Reference proteome</keyword>
<evidence type="ECO:0000313" key="8">
    <source>
        <dbReference type="Proteomes" id="UP000193498"/>
    </source>
</evidence>
<gene>
    <name evidence="7" type="ORF">K493DRAFT_284765</name>
</gene>
<evidence type="ECO:0000256" key="3">
    <source>
        <dbReference type="ARBA" id="ARBA00022692"/>
    </source>
</evidence>
<evidence type="ECO:0000313" key="7">
    <source>
        <dbReference type="EMBL" id="ORX93393.1"/>
    </source>
</evidence>
<feature type="transmembrane region" description="Helical" evidence="6">
    <location>
        <begin position="106"/>
        <end position="131"/>
    </location>
</feature>
<accession>A0A1Y1Y5W9</accession>
<feature type="transmembrane region" description="Helical" evidence="6">
    <location>
        <begin position="137"/>
        <end position="161"/>
    </location>
</feature>
<dbReference type="InParanoid" id="A0A1Y1Y5W9"/>